<reference evidence="1 2" key="1">
    <citation type="submission" date="2017-04" db="EMBL/GenBank/DDBJ databases">
        <title>Novel microbial lineages endemic to geothermal iron-oxide mats fill important gaps in the evolutionary history of Archaea.</title>
        <authorList>
            <person name="Jay Z.J."/>
            <person name="Beam J.P."/>
            <person name="Dlakic M."/>
            <person name="Rusch D.B."/>
            <person name="Kozubal M.A."/>
            <person name="Inskeep W.P."/>
        </authorList>
    </citation>
    <scope>NUCLEOTIDE SEQUENCE [LARGE SCALE GENOMIC DNA]</scope>
    <source>
        <strain evidence="1">OSP_B</strain>
    </source>
</reference>
<comment type="caution">
    <text evidence="1">The sequence shown here is derived from an EMBL/GenBank/DDBJ whole genome shotgun (WGS) entry which is preliminary data.</text>
</comment>
<organism evidence="1 2">
    <name type="scientific">Candidatus Marsarchaeota G1 archaeon OSP_B</name>
    <dbReference type="NCBI Taxonomy" id="1978153"/>
    <lineage>
        <taxon>Archaea</taxon>
        <taxon>Candidatus Marsarchaeota</taxon>
        <taxon>Candidatus Marsarchaeota group 1</taxon>
    </lineage>
</organism>
<dbReference type="Proteomes" id="UP000240838">
    <property type="component" value="Unassembled WGS sequence"/>
</dbReference>
<dbReference type="AlphaFoldDB" id="A0A2R6B8X2"/>
<evidence type="ECO:0000313" key="2">
    <source>
        <dbReference type="Proteomes" id="UP000240838"/>
    </source>
</evidence>
<protein>
    <submittedName>
        <fullName evidence="1">Uncharacterized protein</fullName>
    </submittedName>
</protein>
<gene>
    <name evidence="1" type="ORF">B9P99_01295</name>
</gene>
<dbReference type="EMBL" id="NEXA01000029">
    <property type="protein sequence ID" value="PSN95111.1"/>
    <property type="molecule type" value="Genomic_DNA"/>
</dbReference>
<sequence>MCLFLSYSSFSACKLYNTYTQPLIFNSRLFLKCSEAVSPYTHTSIFSACIYTFGIPTRRCFGKFIQRTANLAFEERGIG</sequence>
<evidence type="ECO:0000313" key="1">
    <source>
        <dbReference type="EMBL" id="PSN95111.1"/>
    </source>
</evidence>
<name>A0A2R6B8X2_9ARCH</name>
<accession>A0A2R6B8X2</accession>
<proteinExistence type="predicted"/>